<dbReference type="Pfam" id="PF13193">
    <property type="entry name" value="AMP-binding_C"/>
    <property type="match status" value="1"/>
</dbReference>
<dbReference type="PROSITE" id="PS00012">
    <property type="entry name" value="PHOSPHOPANTETHEINE"/>
    <property type="match status" value="1"/>
</dbReference>
<reference evidence="7" key="1">
    <citation type="submission" date="2020-09" db="EMBL/GenBank/DDBJ databases">
        <title>Streptomyces grisecoloratus sp. nov., isolated from cotton soil.</title>
        <authorList>
            <person name="Xing L."/>
        </authorList>
    </citation>
    <scope>NUCLEOTIDE SEQUENCE</scope>
    <source>
        <strain evidence="7">TRM S81-3</strain>
    </source>
</reference>
<proteinExistence type="inferred from homology"/>
<evidence type="ECO:0000256" key="5">
    <source>
        <dbReference type="SAM" id="MobiDB-lite"/>
    </source>
</evidence>
<feature type="region of interest" description="Disordered" evidence="5">
    <location>
        <begin position="1147"/>
        <end position="1167"/>
    </location>
</feature>
<dbReference type="SUPFAM" id="SSF52777">
    <property type="entry name" value="CoA-dependent acyltransferases"/>
    <property type="match status" value="4"/>
</dbReference>
<sequence length="1421" mass="151571">MAAFDGEFQQLTAGQLEIWQAQQLAPDNPIYNIAEYLELRGPLDPDLLAQALRHTVAEADSLRLRFHLQDGTPTQRILAPGDDEPVHLVDVSTAPDPHTAAEEWMRSDLARPADLTGGPLYCFAVLRLAPGHHYWYQRHHHLITDGPAGAPLATRAAQIYDALRTGRDHREGALEPLSVLLDAERAYRDSADAARDRQYWLDTLAGLPDTAGGPGGTRLPDHLVRHAGSLTGEHLTGLEAAARRLRTGLAGLLITAAALHQHRVTGERDITVGLPVAGRLGRRVLGIPGMTANNLPLRVRLTPASTLADAVRSTTAAVREGWRHQRHRYEHTLRDLKRGNGDTLCGLHINVMDFAYPERIGDCRVTTHNLSTGPIGTARVDIYRRPGEPGIGLDVDVNPDVHPPADAEHIARRYLRILDWIARAHPTDPIGRIGLLDADDRRRVTHDWNDTATPVPDTTVPDLFATHVARTPDAVALASDDTELTYAQLDERANRLAHHLLSHGVGPESVVAVALDRGIDLVTALVAVWKTGAAYLPVDTALPTDRIAFMLTDSRATVLLATDDLLDDLPVRRVLTVAVDAPRTRAALAAAPATPPDTTIAPDGLAYVIYTSGSTGTPKAVLLTQAGAANLAAIQAARCGVAPTSRVLQFASPGFDAATWELLMALCTGARLVVAPATALLPGPGLTDVLTRHRVTHATLPPAVLAVLDPADLPTVTTLFSAGEALGADLVTRWAPGRRLINAYGPTETTVCATMTGPLAPDDEPLIGTPNPNTRLHVLDEALQPVAPGVTADLYVAGTGVARGYLGRPALSAERFVADPFAADGTRMYRTGDRVALTPDGRLRFAGRSDDQIKIRGHRVEPGEIQAVLTAHPAVDQAVVVAHDDATGGARLVAYVAADTARAAELATTLRAFAAGRLPDYMIPSSVVVLHALPLTPNGKVDRAALPAPAATGGARRAPATEHEEILCSAFAETLGVPRLGPDDNFFDLGGHSLLATRLVSRIQTLLGAEIQIADVFEAPTPAGLAALLAAGARSSRPALTAGPRTARIPLSFAQRRLWFLGQLEGPSATYNAPLVLGLTGPLDRDALTAALRDVLERHEALRTVFPAEEGEPYQRVLAMDELDWEPTVTGVVRADGTYARLRDLEDLPTTMPGSTDADDDTDEDAAGPADLAAEVVRAARHPFDLAVEVPVRAWLFAVSPEEHVLVLVVHHIAADGWSMTPLLRDVSVAYGARVGGVVPGWAALPVQYADYAVWQREFLGSPDDPGSVMSRQVEYWRGVLAGAPEELGLPFDRVRPVVASHRGHSAGFVVAGDVHGRLVEVARAEGVTVFMVLHAALAVVLSRLGAGSDIVVGSAVAGRTDEALDDLVGCFVNTLVMRTNVSGDPSFREVLGRVREAGLGAYAHQDVPFERLVEELAPAR</sequence>
<dbReference type="SUPFAM" id="SSF47336">
    <property type="entry name" value="ACP-like"/>
    <property type="match status" value="1"/>
</dbReference>
<dbReference type="GO" id="GO:0008610">
    <property type="term" value="P:lipid biosynthetic process"/>
    <property type="evidence" value="ECO:0007669"/>
    <property type="project" value="UniProtKB-ARBA"/>
</dbReference>
<dbReference type="Pfam" id="PF00668">
    <property type="entry name" value="Condensation"/>
    <property type="match status" value="3"/>
</dbReference>
<evidence type="ECO:0000256" key="4">
    <source>
        <dbReference type="ARBA" id="ARBA00022553"/>
    </source>
</evidence>
<dbReference type="GO" id="GO:0017000">
    <property type="term" value="P:antibiotic biosynthetic process"/>
    <property type="evidence" value="ECO:0007669"/>
    <property type="project" value="UniProtKB-ARBA"/>
</dbReference>
<dbReference type="SUPFAM" id="SSF56801">
    <property type="entry name" value="Acetyl-CoA synthetase-like"/>
    <property type="match status" value="1"/>
</dbReference>
<dbReference type="Gene3D" id="3.30.300.30">
    <property type="match status" value="1"/>
</dbReference>
<comment type="cofactor">
    <cofactor evidence="1">
        <name>pantetheine 4'-phosphate</name>
        <dbReference type="ChEBI" id="CHEBI:47942"/>
    </cofactor>
</comment>
<reference evidence="7" key="2">
    <citation type="submission" date="2020-09" db="EMBL/GenBank/DDBJ databases">
        <authorList>
            <person name="Luo X."/>
        </authorList>
    </citation>
    <scope>NUCLEOTIDE SEQUENCE</scope>
    <source>
        <strain evidence="7">TRM S81-3</strain>
    </source>
</reference>
<dbReference type="Pfam" id="PF00550">
    <property type="entry name" value="PP-binding"/>
    <property type="match status" value="1"/>
</dbReference>
<dbReference type="InterPro" id="IPR025110">
    <property type="entry name" value="AMP-bd_C"/>
</dbReference>
<dbReference type="PROSITE" id="PS00455">
    <property type="entry name" value="AMP_BINDING"/>
    <property type="match status" value="1"/>
</dbReference>
<dbReference type="EMBL" id="JACVQF010000227">
    <property type="protein sequence ID" value="MBD0423927.1"/>
    <property type="molecule type" value="Genomic_DNA"/>
</dbReference>
<evidence type="ECO:0000259" key="6">
    <source>
        <dbReference type="PROSITE" id="PS50075"/>
    </source>
</evidence>
<dbReference type="InterPro" id="IPR036736">
    <property type="entry name" value="ACP-like_sf"/>
</dbReference>
<dbReference type="GO" id="GO:0072330">
    <property type="term" value="P:monocarboxylic acid biosynthetic process"/>
    <property type="evidence" value="ECO:0007669"/>
    <property type="project" value="UniProtKB-ARBA"/>
</dbReference>
<dbReference type="GO" id="GO:0043041">
    <property type="term" value="P:amino acid activation for nonribosomal peptide biosynthetic process"/>
    <property type="evidence" value="ECO:0007669"/>
    <property type="project" value="TreeGrafter"/>
</dbReference>
<evidence type="ECO:0000313" key="8">
    <source>
        <dbReference type="Proteomes" id="UP000621210"/>
    </source>
</evidence>
<dbReference type="GO" id="GO:0005829">
    <property type="term" value="C:cytosol"/>
    <property type="evidence" value="ECO:0007669"/>
    <property type="project" value="TreeGrafter"/>
</dbReference>
<dbReference type="FunFam" id="3.40.50.980:FF:000001">
    <property type="entry name" value="Non-ribosomal peptide synthetase"/>
    <property type="match status" value="1"/>
</dbReference>
<dbReference type="InterPro" id="IPR001242">
    <property type="entry name" value="Condensation_dom"/>
</dbReference>
<dbReference type="InterPro" id="IPR006162">
    <property type="entry name" value="Ppantetheine_attach_site"/>
</dbReference>
<dbReference type="RefSeq" id="WP_188184854.1">
    <property type="nucleotide sequence ID" value="NZ_JACVQF010000227.1"/>
</dbReference>
<dbReference type="Pfam" id="PF00501">
    <property type="entry name" value="AMP-binding"/>
    <property type="match status" value="1"/>
</dbReference>
<evidence type="ECO:0000313" key="7">
    <source>
        <dbReference type="EMBL" id="MBD0423927.1"/>
    </source>
</evidence>
<dbReference type="GO" id="GO:0031177">
    <property type="term" value="F:phosphopantetheine binding"/>
    <property type="evidence" value="ECO:0007669"/>
    <property type="project" value="InterPro"/>
</dbReference>
<dbReference type="Gene3D" id="1.10.1200.10">
    <property type="entry name" value="ACP-like"/>
    <property type="match status" value="1"/>
</dbReference>
<dbReference type="GO" id="GO:0044550">
    <property type="term" value="P:secondary metabolite biosynthetic process"/>
    <property type="evidence" value="ECO:0007669"/>
    <property type="project" value="UniProtKB-ARBA"/>
</dbReference>
<dbReference type="PANTHER" id="PTHR45527:SF1">
    <property type="entry name" value="FATTY ACID SYNTHASE"/>
    <property type="match status" value="1"/>
</dbReference>
<dbReference type="GO" id="GO:0003824">
    <property type="term" value="F:catalytic activity"/>
    <property type="evidence" value="ECO:0007669"/>
    <property type="project" value="InterPro"/>
</dbReference>
<evidence type="ECO:0000256" key="2">
    <source>
        <dbReference type="ARBA" id="ARBA00006432"/>
    </source>
</evidence>
<keyword evidence="8" id="KW-1185">Reference proteome</keyword>
<dbReference type="CDD" id="cd19540">
    <property type="entry name" value="LCL_NRPS-like"/>
    <property type="match status" value="1"/>
</dbReference>
<evidence type="ECO:0000256" key="3">
    <source>
        <dbReference type="ARBA" id="ARBA00022450"/>
    </source>
</evidence>
<comment type="similarity">
    <text evidence="2">Belongs to the ATP-dependent AMP-binding enzyme family.</text>
</comment>
<dbReference type="NCBIfam" id="TIGR01733">
    <property type="entry name" value="AA-adenyl-dom"/>
    <property type="match status" value="1"/>
</dbReference>
<dbReference type="Gene3D" id="3.40.50.980">
    <property type="match status" value="2"/>
</dbReference>
<dbReference type="PANTHER" id="PTHR45527">
    <property type="entry name" value="NONRIBOSOMAL PEPTIDE SYNTHETASE"/>
    <property type="match status" value="1"/>
</dbReference>
<name>A0A926LC41_9ACTN</name>
<dbReference type="Gene3D" id="3.30.559.10">
    <property type="entry name" value="Chloramphenicol acetyltransferase-like domain"/>
    <property type="match status" value="2"/>
</dbReference>
<dbReference type="InterPro" id="IPR020806">
    <property type="entry name" value="PKS_PP-bd"/>
</dbReference>
<dbReference type="InterPro" id="IPR020845">
    <property type="entry name" value="AMP-binding_CS"/>
</dbReference>
<feature type="domain" description="Carrier" evidence="6">
    <location>
        <begin position="958"/>
        <end position="1033"/>
    </location>
</feature>
<dbReference type="FunFam" id="3.40.50.12780:FF:000012">
    <property type="entry name" value="Non-ribosomal peptide synthetase"/>
    <property type="match status" value="1"/>
</dbReference>
<keyword evidence="4" id="KW-0597">Phosphoprotein</keyword>
<dbReference type="PROSITE" id="PS50075">
    <property type="entry name" value="CARRIER"/>
    <property type="match status" value="1"/>
</dbReference>
<dbReference type="InterPro" id="IPR010071">
    <property type="entry name" value="AA_adenyl_dom"/>
</dbReference>
<dbReference type="InterPro" id="IPR009081">
    <property type="entry name" value="PP-bd_ACP"/>
</dbReference>
<evidence type="ECO:0000256" key="1">
    <source>
        <dbReference type="ARBA" id="ARBA00001957"/>
    </source>
</evidence>
<protein>
    <submittedName>
        <fullName evidence="7">Amino acid adenylation domain-containing protein</fullName>
    </submittedName>
</protein>
<organism evidence="7 8">
    <name type="scientific">Streptomyces griseicoloratus</name>
    <dbReference type="NCBI Taxonomy" id="2752516"/>
    <lineage>
        <taxon>Bacteria</taxon>
        <taxon>Bacillati</taxon>
        <taxon>Actinomycetota</taxon>
        <taxon>Actinomycetes</taxon>
        <taxon>Kitasatosporales</taxon>
        <taxon>Streptomycetaceae</taxon>
        <taxon>Streptomyces</taxon>
    </lineage>
</organism>
<gene>
    <name evidence="7" type="ORF">H0H10_33015</name>
</gene>
<feature type="compositionally biased region" description="Acidic residues" evidence="5">
    <location>
        <begin position="1157"/>
        <end position="1166"/>
    </location>
</feature>
<dbReference type="FunFam" id="1.10.1200.10:FF:000016">
    <property type="entry name" value="Non-ribosomal peptide synthase"/>
    <property type="match status" value="1"/>
</dbReference>
<comment type="caution">
    <text evidence="7">The sequence shown here is derived from an EMBL/GenBank/DDBJ whole genome shotgun (WGS) entry which is preliminary data.</text>
</comment>
<dbReference type="Gene3D" id="2.30.38.10">
    <property type="entry name" value="Luciferase, Domain 3"/>
    <property type="match status" value="1"/>
</dbReference>
<dbReference type="Gene3D" id="3.30.559.30">
    <property type="entry name" value="Nonribosomal peptide synthetase, condensation domain"/>
    <property type="match status" value="2"/>
</dbReference>
<keyword evidence="3" id="KW-0596">Phosphopantetheine</keyword>
<dbReference type="InterPro" id="IPR000873">
    <property type="entry name" value="AMP-dep_synth/lig_dom"/>
</dbReference>
<feature type="non-terminal residue" evidence="7">
    <location>
        <position position="1421"/>
    </location>
</feature>
<dbReference type="Proteomes" id="UP000621210">
    <property type="component" value="Unassembled WGS sequence"/>
</dbReference>
<dbReference type="InterPro" id="IPR045851">
    <property type="entry name" value="AMP-bd_C_sf"/>
</dbReference>
<dbReference type="FunFam" id="3.30.300.30:FF:000010">
    <property type="entry name" value="Enterobactin synthetase component F"/>
    <property type="match status" value="1"/>
</dbReference>
<dbReference type="SMART" id="SM00823">
    <property type="entry name" value="PKS_PP"/>
    <property type="match status" value="1"/>
</dbReference>
<dbReference type="InterPro" id="IPR023213">
    <property type="entry name" value="CAT-like_dom_sf"/>
</dbReference>
<accession>A0A926LC41</accession>